<dbReference type="Pfam" id="PF01566">
    <property type="entry name" value="Nramp"/>
    <property type="match status" value="2"/>
</dbReference>
<dbReference type="Pfam" id="PF05486">
    <property type="entry name" value="SRP9-21"/>
    <property type="match status" value="1"/>
</dbReference>
<evidence type="ECO:0000256" key="2">
    <source>
        <dbReference type="ARBA" id="ARBA00022692"/>
    </source>
</evidence>
<feature type="transmembrane region" description="Helical" evidence="6">
    <location>
        <begin position="94"/>
        <end position="119"/>
    </location>
</feature>
<reference evidence="8" key="1">
    <citation type="submission" date="2021-06" db="EMBL/GenBank/DDBJ databases">
        <title>Candida auris outbreak in lebanese hospital.</title>
        <authorList>
            <person name="Finianos M."/>
        </authorList>
    </citation>
    <scope>NUCLEOTIDE SEQUENCE</scope>
    <source>
        <strain evidence="8">CA7LBN</strain>
    </source>
</reference>
<dbReference type="InterPro" id="IPR039432">
    <property type="entry name" value="SRP9_dom"/>
</dbReference>
<feature type="transmembrane region" description="Helical" evidence="6">
    <location>
        <begin position="416"/>
        <end position="434"/>
    </location>
</feature>
<feature type="compositionally biased region" description="Basic residues" evidence="5">
    <location>
        <begin position="745"/>
        <end position="755"/>
    </location>
</feature>
<feature type="region of interest" description="Disordered" evidence="5">
    <location>
        <begin position="548"/>
        <end position="578"/>
    </location>
</feature>
<feature type="transmembrane region" description="Helical" evidence="6">
    <location>
        <begin position="12"/>
        <end position="31"/>
    </location>
</feature>
<dbReference type="InterPro" id="IPR001046">
    <property type="entry name" value="NRAMP_fam"/>
</dbReference>
<keyword evidence="3 6" id="KW-1133">Transmembrane helix</keyword>
<keyword evidence="2 6" id="KW-0812">Transmembrane</keyword>
<evidence type="ECO:0000256" key="1">
    <source>
        <dbReference type="ARBA" id="ARBA00004141"/>
    </source>
</evidence>
<keyword evidence="4 6" id="KW-0472">Membrane</keyword>
<protein>
    <recommendedName>
        <fullName evidence="7">SRP9 domain-containing protein</fullName>
    </recommendedName>
</protein>
<dbReference type="AlphaFoldDB" id="A0A8F3AGF2"/>
<evidence type="ECO:0000256" key="4">
    <source>
        <dbReference type="ARBA" id="ARBA00023136"/>
    </source>
</evidence>
<evidence type="ECO:0000313" key="8">
    <source>
        <dbReference type="EMBL" id="QWW22168.1"/>
    </source>
</evidence>
<feature type="transmembrane region" description="Helical" evidence="6">
    <location>
        <begin position="446"/>
        <end position="465"/>
    </location>
</feature>
<dbReference type="PANTHER" id="PTHR11706">
    <property type="entry name" value="SOLUTE CARRIER PROTEIN FAMILY 11 MEMBER"/>
    <property type="match status" value="1"/>
</dbReference>
<evidence type="ECO:0000256" key="5">
    <source>
        <dbReference type="SAM" id="MobiDB-lite"/>
    </source>
</evidence>
<dbReference type="PANTHER" id="PTHR11706:SF50">
    <property type="entry name" value="MANGANESE TRANSPORTER SMF2"/>
    <property type="match status" value="1"/>
</dbReference>
<feature type="transmembrane region" description="Helical" evidence="6">
    <location>
        <begin position="212"/>
        <end position="230"/>
    </location>
</feature>
<dbReference type="GO" id="GO:0005886">
    <property type="term" value="C:plasma membrane"/>
    <property type="evidence" value="ECO:0007669"/>
    <property type="project" value="TreeGrafter"/>
</dbReference>
<evidence type="ECO:0000256" key="3">
    <source>
        <dbReference type="ARBA" id="ARBA00022989"/>
    </source>
</evidence>
<proteinExistence type="predicted"/>
<feature type="transmembrane region" description="Helical" evidence="6">
    <location>
        <begin position="51"/>
        <end position="73"/>
    </location>
</feature>
<dbReference type="NCBIfam" id="TIGR01197">
    <property type="entry name" value="nramp"/>
    <property type="match status" value="1"/>
</dbReference>
<feature type="compositionally biased region" description="Polar residues" evidence="5">
    <location>
        <begin position="548"/>
        <end position="557"/>
    </location>
</feature>
<feature type="transmembrane region" description="Helical" evidence="6">
    <location>
        <begin position="374"/>
        <end position="396"/>
    </location>
</feature>
<evidence type="ECO:0000259" key="7">
    <source>
        <dbReference type="Pfam" id="PF05486"/>
    </source>
</evidence>
<dbReference type="PRINTS" id="PR00447">
    <property type="entry name" value="NATRESASSCMP"/>
</dbReference>
<accession>A0A8F3AGF2</accession>
<dbReference type="EMBL" id="CP076749">
    <property type="protein sequence ID" value="QWW22168.1"/>
    <property type="molecule type" value="Genomic_DNA"/>
</dbReference>
<dbReference type="GO" id="GO:0030026">
    <property type="term" value="P:intracellular manganese ion homeostasis"/>
    <property type="evidence" value="ECO:0007669"/>
    <property type="project" value="TreeGrafter"/>
</dbReference>
<feature type="transmembrane region" description="Helical" evidence="6">
    <location>
        <begin position="152"/>
        <end position="177"/>
    </location>
</feature>
<evidence type="ECO:0000256" key="6">
    <source>
        <dbReference type="SAM" id="Phobius"/>
    </source>
</evidence>
<dbReference type="NCBIfam" id="NF037982">
    <property type="entry name" value="Nramp_1"/>
    <property type="match status" value="1"/>
</dbReference>
<feature type="region of interest" description="Disordered" evidence="5">
    <location>
        <begin position="714"/>
        <end position="755"/>
    </location>
</feature>
<feature type="transmembrane region" description="Helical" evidence="6">
    <location>
        <begin position="125"/>
        <end position="145"/>
    </location>
</feature>
<dbReference type="GO" id="GO:0005384">
    <property type="term" value="F:manganese ion transmembrane transporter activity"/>
    <property type="evidence" value="ECO:0007669"/>
    <property type="project" value="TreeGrafter"/>
</dbReference>
<name>A0A8F3AGF2_CANAR</name>
<dbReference type="Proteomes" id="UP000825438">
    <property type="component" value="Chromosome I"/>
</dbReference>
<feature type="domain" description="SRP9" evidence="7">
    <location>
        <begin position="605"/>
        <end position="680"/>
    </location>
</feature>
<gene>
    <name evidence="8" type="ORF">CA7LBN_000914</name>
</gene>
<dbReference type="GO" id="GO:0034755">
    <property type="term" value="P:iron ion transmembrane transport"/>
    <property type="evidence" value="ECO:0007669"/>
    <property type="project" value="TreeGrafter"/>
</dbReference>
<sequence>MSSHPKVRGIWGILRKYMRFIGPGLMVSVAYMDPGNYSTAVAAGSAFQYKLLFSIFLSNCLAAFLQTLSAKLGAVTGLDLAANCKENLPHRLNIFMYILAEIAIIATDLAEVVGTAIALNILFNIPLALGVVITVIDVLIVLMAYRPNGPLLFIRIFESFVSVLVGATVVCFAIELFQVAKEPSFSLIEVLKGFLPNEKVIDTSEREGGNGLFLSLAIMGATVMPHSLYLGSGLVQARLKDFDIKHGYYIPPNAVDESTTSDSLDDSAVHLNGDDFASAVGAKEEEEYYRPSVHAIKDTMSYTIAELVISLFTVALFVNATILIVAGATVGTHKKNHIRDHDDGDDSDSDDEGASNADLYTIYNLLSTHLSKTAGFVFVLALLCSGQSAGVVCTLAGQMVSEGFLSWSFPPVIRRLITRALAIAPCLVVVMMTGREGLAKTLNASQVVLSILLPVVTAPLIYFTYSKKIMSVPILVRDGDEDVDTIFEEEAAIGGLSETGTQNTIVPSRNRFNVGEPAIRLQDLRNAHPCVGWDDETDDESYERQNLVSQQSSSQIATVMGPRRGPHESLPVSPNFGPMDEPSDAIRIKGYSDMSNGPWMNFFAITSSEQLLEAFPSATLSITYSNAAKKKKHNNSSKKAQNVVKFKCTEPKSGKCIQYSTYKAKELSRLLTFFGPRGVSKKRKAEDEGATDQALKQAKSDVVGVASIMSNTKFEEPLIQQEETKSEVTPVPEENPVQPPSSSSKNKKKKKGKKK</sequence>
<comment type="subcellular location">
    <subcellularLocation>
        <location evidence="1">Membrane</location>
        <topology evidence="1">Multi-pass membrane protein</topology>
    </subcellularLocation>
</comment>
<feature type="transmembrane region" description="Helical" evidence="6">
    <location>
        <begin position="307"/>
        <end position="330"/>
    </location>
</feature>
<dbReference type="GO" id="GO:0015086">
    <property type="term" value="F:cadmium ion transmembrane transporter activity"/>
    <property type="evidence" value="ECO:0007669"/>
    <property type="project" value="TreeGrafter"/>
</dbReference>
<organism evidence="8">
    <name type="scientific">Candidozyma auris</name>
    <name type="common">Yeast</name>
    <name type="synonym">Candida auris</name>
    <dbReference type="NCBI Taxonomy" id="498019"/>
    <lineage>
        <taxon>Eukaryota</taxon>
        <taxon>Fungi</taxon>
        <taxon>Dikarya</taxon>
        <taxon>Ascomycota</taxon>
        <taxon>Saccharomycotina</taxon>
        <taxon>Pichiomycetes</taxon>
        <taxon>Metschnikowiaceae</taxon>
        <taxon>Candidozyma</taxon>
    </lineage>
</organism>